<evidence type="ECO:0000313" key="2">
    <source>
        <dbReference type="EMBL" id="RZT84886.1"/>
    </source>
</evidence>
<evidence type="ECO:0000259" key="1">
    <source>
        <dbReference type="Pfam" id="PF08241"/>
    </source>
</evidence>
<accession>A0A4Q7UT69</accession>
<dbReference type="GO" id="GO:0032259">
    <property type="term" value="P:methylation"/>
    <property type="evidence" value="ECO:0007669"/>
    <property type="project" value="UniProtKB-KW"/>
</dbReference>
<keyword evidence="3" id="KW-1185">Reference proteome</keyword>
<sequence>MAGMLPFDAASARRVARTYATHDVVTQRERTLALLDVRPGEHVLDIGTGPGQLLEAIAAAAGPDGVAHGIDPSPSMVEMARERCGDRARVDERGIDGPGSLPDGPFDAVVSTQVLEYVADVPAALTEIARVLRPGGRVLLLDTDWDSVVWNVTDRDRHRRVLRAWEAHLADPRLRCTLGPRLRSAGFTGVTVDMVSLLNPEFDTDTYSAGMIEMITDFVAGREGLTADDAHAWRADVRDRDDYFFSLDRYCFRAVLP</sequence>
<protein>
    <submittedName>
        <fullName evidence="2">Methyltransferase family protein</fullName>
    </submittedName>
</protein>
<dbReference type="Gene3D" id="3.40.50.150">
    <property type="entry name" value="Vaccinia Virus protein VP39"/>
    <property type="match status" value="1"/>
</dbReference>
<dbReference type="GO" id="GO:0008757">
    <property type="term" value="F:S-adenosylmethionine-dependent methyltransferase activity"/>
    <property type="evidence" value="ECO:0007669"/>
    <property type="project" value="InterPro"/>
</dbReference>
<feature type="domain" description="Methyltransferase type 11" evidence="1">
    <location>
        <begin position="44"/>
        <end position="139"/>
    </location>
</feature>
<dbReference type="PANTHER" id="PTHR42912">
    <property type="entry name" value="METHYLTRANSFERASE"/>
    <property type="match status" value="1"/>
</dbReference>
<dbReference type="InterPro" id="IPR050508">
    <property type="entry name" value="Methyltransf_Superfamily"/>
</dbReference>
<keyword evidence="2" id="KW-0808">Transferase</keyword>
<dbReference type="Pfam" id="PF08241">
    <property type="entry name" value="Methyltransf_11"/>
    <property type="match status" value="1"/>
</dbReference>
<dbReference type="PANTHER" id="PTHR42912:SF93">
    <property type="entry name" value="N6-ADENOSINE-METHYLTRANSFERASE TMT1A"/>
    <property type="match status" value="1"/>
</dbReference>
<dbReference type="EMBL" id="SHKL01000001">
    <property type="protein sequence ID" value="RZT84886.1"/>
    <property type="molecule type" value="Genomic_DNA"/>
</dbReference>
<evidence type="ECO:0000313" key="3">
    <source>
        <dbReference type="Proteomes" id="UP000291591"/>
    </source>
</evidence>
<dbReference type="CDD" id="cd02440">
    <property type="entry name" value="AdoMet_MTases"/>
    <property type="match status" value="1"/>
</dbReference>
<dbReference type="RefSeq" id="WP_130289431.1">
    <property type="nucleotide sequence ID" value="NZ_SHKL01000001.1"/>
</dbReference>
<dbReference type="Proteomes" id="UP000291591">
    <property type="component" value="Unassembled WGS sequence"/>
</dbReference>
<dbReference type="InterPro" id="IPR013216">
    <property type="entry name" value="Methyltransf_11"/>
</dbReference>
<gene>
    <name evidence="2" type="ORF">EV383_1743</name>
</gene>
<comment type="caution">
    <text evidence="2">The sequence shown here is derived from an EMBL/GenBank/DDBJ whole genome shotgun (WGS) entry which is preliminary data.</text>
</comment>
<name>A0A4Q7UT69_PSEST</name>
<dbReference type="OrthoDB" id="3636702at2"/>
<organism evidence="2 3">
    <name type="scientific">Pseudonocardia sediminis</name>
    <dbReference type="NCBI Taxonomy" id="1397368"/>
    <lineage>
        <taxon>Bacteria</taxon>
        <taxon>Bacillati</taxon>
        <taxon>Actinomycetota</taxon>
        <taxon>Actinomycetes</taxon>
        <taxon>Pseudonocardiales</taxon>
        <taxon>Pseudonocardiaceae</taxon>
        <taxon>Pseudonocardia</taxon>
    </lineage>
</organism>
<dbReference type="InterPro" id="IPR029063">
    <property type="entry name" value="SAM-dependent_MTases_sf"/>
</dbReference>
<dbReference type="AlphaFoldDB" id="A0A4Q7UT69"/>
<keyword evidence="2" id="KW-0489">Methyltransferase</keyword>
<reference evidence="2 3" key="1">
    <citation type="submission" date="2019-02" db="EMBL/GenBank/DDBJ databases">
        <title>Sequencing the genomes of 1000 actinobacteria strains.</title>
        <authorList>
            <person name="Klenk H.-P."/>
        </authorList>
    </citation>
    <scope>NUCLEOTIDE SEQUENCE [LARGE SCALE GENOMIC DNA]</scope>
    <source>
        <strain evidence="2 3">DSM 45779</strain>
    </source>
</reference>
<dbReference type="SUPFAM" id="SSF53335">
    <property type="entry name" value="S-adenosyl-L-methionine-dependent methyltransferases"/>
    <property type="match status" value="1"/>
</dbReference>
<proteinExistence type="predicted"/>